<dbReference type="CDD" id="cd04590">
    <property type="entry name" value="CBS_pair_CorC_HlyC_assoc"/>
    <property type="match status" value="1"/>
</dbReference>
<dbReference type="PANTHER" id="PTHR22777">
    <property type="entry name" value="HEMOLYSIN-RELATED"/>
    <property type="match status" value="1"/>
</dbReference>
<accession>A0A2K9LIB6</accession>
<dbReference type="InterPro" id="IPR046342">
    <property type="entry name" value="CBS_dom_sf"/>
</dbReference>
<dbReference type="InterPro" id="IPR000644">
    <property type="entry name" value="CBS_dom"/>
</dbReference>
<evidence type="ECO:0000256" key="8">
    <source>
        <dbReference type="ARBA" id="ARBA00040729"/>
    </source>
</evidence>
<keyword evidence="3" id="KW-0677">Repeat</keyword>
<evidence type="ECO:0000259" key="10">
    <source>
        <dbReference type="PROSITE" id="PS51371"/>
    </source>
</evidence>
<evidence type="ECO:0000256" key="5">
    <source>
        <dbReference type="ARBA" id="ARBA00023122"/>
    </source>
</evidence>
<dbReference type="Pfam" id="PF00571">
    <property type="entry name" value="CBS"/>
    <property type="match status" value="1"/>
</dbReference>
<evidence type="ECO:0000313" key="12">
    <source>
        <dbReference type="Proteomes" id="UP000235116"/>
    </source>
</evidence>
<dbReference type="SMART" id="SM00116">
    <property type="entry name" value="CBS"/>
    <property type="match status" value="2"/>
</dbReference>
<proteinExistence type="inferred from homology"/>
<dbReference type="Gene3D" id="3.10.580.10">
    <property type="entry name" value="CBS-domain"/>
    <property type="match status" value="1"/>
</dbReference>
<dbReference type="InterPro" id="IPR036318">
    <property type="entry name" value="FAD-bd_PCMH-like_sf"/>
</dbReference>
<keyword evidence="2" id="KW-0813">Transport</keyword>
<dbReference type="FunFam" id="3.10.580.10:FF:000002">
    <property type="entry name" value="Magnesium/cobalt efflux protein CorC"/>
    <property type="match status" value="1"/>
</dbReference>
<sequence>MNDDHSRNGSSGKSFIDKIANFLSGEPQNQSEVLEILTNAHHSGLVEAEALGIFQGALQVSDMQVREIMVPRPQCIIINATAKPEEYLPPIIESAHSRFPVYGESTDDIIGILLAKDLLDLAYKGKLEKTQLKDLIRPASLVPESKRLNVLLREFRQTRTHMAIVVNEYGKMSGLVTIEDVLEQIVGEIDDEHDFDDDYMIKQAEGNEFMVKAVTPIDEFNEHFATKFNEDEYDTIGGIVLSHFGHLPKREENVIIGKYNFTVMNADNRAIRLLKVSPIQH</sequence>
<evidence type="ECO:0000256" key="2">
    <source>
        <dbReference type="ARBA" id="ARBA00022448"/>
    </source>
</evidence>
<dbReference type="Pfam" id="PF21917">
    <property type="entry name" value="NMB0537_N"/>
    <property type="match status" value="1"/>
</dbReference>
<evidence type="ECO:0000256" key="6">
    <source>
        <dbReference type="ARBA" id="ARBA00023285"/>
    </source>
</evidence>
<evidence type="ECO:0000256" key="3">
    <source>
        <dbReference type="ARBA" id="ARBA00022737"/>
    </source>
</evidence>
<dbReference type="InterPro" id="IPR005170">
    <property type="entry name" value="Transptr-assoc_dom"/>
</dbReference>
<protein>
    <recommendedName>
        <fullName evidence="8">Magnesium and cobalt efflux protein CorC</fullName>
    </recommendedName>
</protein>
<dbReference type="RefSeq" id="WP_101893442.1">
    <property type="nucleotide sequence ID" value="NZ_CP022684.1"/>
</dbReference>
<dbReference type="InterPro" id="IPR044751">
    <property type="entry name" value="Ion_transp-like_CBS"/>
</dbReference>
<evidence type="ECO:0000256" key="1">
    <source>
        <dbReference type="ARBA" id="ARBA00006337"/>
    </source>
</evidence>
<name>A0A2K9LIB6_9GAMM</name>
<dbReference type="PROSITE" id="PS51371">
    <property type="entry name" value="CBS"/>
    <property type="match status" value="1"/>
</dbReference>
<gene>
    <name evidence="11" type="ORF">Kalk_06640</name>
</gene>
<keyword evidence="5 9" id="KW-0129">CBS domain</keyword>
<organism evidence="11 12">
    <name type="scientific">Ketobacter alkanivorans</name>
    <dbReference type="NCBI Taxonomy" id="1917421"/>
    <lineage>
        <taxon>Bacteria</taxon>
        <taxon>Pseudomonadati</taxon>
        <taxon>Pseudomonadota</taxon>
        <taxon>Gammaproteobacteria</taxon>
        <taxon>Pseudomonadales</taxon>
        <taxon>Ketobacteraceae</taxon>
        <taxon>Ketobacter</taxon>
    </lineage>
</organism>
<dbReference type="Gene3D" id="3.30.465.10">
    <property type="match status" value="1"/>
</dbReference>
<feature type="domain" description="CBS" evidence="10">
    <location>
        <begin position="135"/>
        <end position="192"/>
    </location>
</feature>
<keyword evidence="12" id="KW-1185">Reference proteome</keyword>
<evidence type="ECO:0000256" key="9">
    <source>
        <dbReference type="PROSITE-ProRule" id="PRU00703"/>
    </source>
</evidence>
<comment type="function">
    <text evidence="7">Plays a role in the transport of magnesium and cobalt ions.</text>
</comment>
<dbReference type="InterPro" id="IPR016169">
    <property type="entry name" value="FAD-bd_PCMH_sub2"/>
</dbReference>
<keyword evidence="4" id="KW-0460">Magnesium</keyword>
<dbReference type="KEGG" id="kak:Kalk_06640"/>
<dbReference type="AlphaFoldDB" id="A0A2K9LIB6"/>
<evidence type="ECO:0000256" key="7">
    <source>
        <dbReference type="ARBA" id="ARBA00037273"/>
    </source>
</evidence>
<dbReference type="PANTHER" id="PTHR22777:SF27">
    <property type="entry name" value="MAGNESIUM AND COBALT EFFLUX PROTEIN CORC"/>
    <property type="match status" value="1"/>
</dbReference>
<dbReference type="GO" id="GO:0050660">
    <property type="term" value="F:flavin adenine dinucleotide binding"/>
    <property type="evidence" value="ECO:0007669"/>
    <property type="project" value="InterPro"/>
</dbReference>
<reference evidence="12" key="1">
    <citation type="submission" date="2017-08" db="EMBL/GenBank/DDBJ databases">
        <title>Direct submision.</title>
        <authorList>
            <person name="Kim S.-J."/>
            <person name="Rhee S.-K."/>
        </authorList>
    </citation>
    <scope>NUCLEOTIDE SEQUENCE [LARGE SCALE GENOMIC DNA]</scope>
    <source>
        <strain evidence="12">GI5</strain>
    </source>
</reference>
<dbReference type="OrthoDB" id="9798188at2"/>
<dbReference type="Proteomes" id="UP000235116">
    <property type="component" value="Chromosome"/>
</dbReference>
<dbReference type="SMART" id="SM01091">
    <property type="entry name" value="CorC_HlyC"/>
    <property type="match status" value="1"/>
</dbReference>
<dbReference type="SUPFAM" id="SSF56176">
    <property type="entry name" value="FAD-binding/transporter-associated domain-like"/>
    <property type="match status" value="1"/>
</dbReference>
<dbReference type="GO" id="GO:0005886">
    <property type="term" value="C:plasma membrane"/>
    <property type="evidence" value="ECO:0007669"/>
    <property type="project" value="TreeGrafter"/>
</dbReference>
<dbReference type="InterPro" id="IPR054115">
    <property type="entry name" value="CorC_N"/>
</dbReference>
<dbReference type="EMBL" id="CP022684">
    <property type="protein sequence ID" value="AUM12106.1"/>
    <property type="molecule type" value="Genomic_DNA"/>
</dbReference>
<comment type="similarity">
    <text evidence="1">Belongs to the UPF0053 family.</text>
</comment>
<evidence type="ECO:0000313" key="11">
    <source>
        <dbReference type="EMBL" id="AUM12106.1"/>
    </source>
</evidence>
<evidence type="ECO:0000256" key="4">
    <source>
        <dbReference type="ARBA" id="ARBA00022842"/>
    </source>
</evidence>
<keyword evidence="6" id="KW-0170">Cobalt</keyword>
<dbReference type="Pfam" id="PF03471">
    <property type="entry name" value="CorC_HlyC"/>
    <property type="match status" value="1"/>
</dbReference>
<dbReference type="SUPFAM" id="SSF54631">
    <property type="entry name" value="CBS-domain pair"/>
    <property type="match status" value="1"/>
</dbReference>